<reference evidence="1 2" key="1">
    <citation type="journal article" date="2013" name="PLoS ONE">
        <title>Assembly-driven community genomics of a hypersaline microbial ecosystem.</title>
        <authorList>
            <person name="Podell S."/>
            <person name="Ugalde J.A."/>
            <person name="Narasingarao P."/>
            <person name="Banfield J.F."/>
            <person name="Heidelberg K.B."/>
            <person name="Allen E.E."/>
        </authorList>
    </citation>
    <scope>NUCLEOTIDE SEQUENCE [LARGE SCALE GENOMIC DNA]</scope>
    <source>
        <strain evidence="2">J07HQW1</strain>
    </source>
</reference>
<gene>
    <name evidence="1" type="ORF">J07HQW1_01242</name>
</gene>
<evidence type="ECO:0000313" key="1">
    <source>
        <dbReference type="EMBL" id="ERG91210.1"/>
    </source>
</evidence>
<protein>
    <submittedName>
        <fullName evidence="1">Uncharacterized protein</fullName>
    </submittedName>
</protein>
<dbReference type="EMBL" id="KE356560">
    <property type="protein sequence ID" value="ERG91210.1"/>
    <property type="molecule type" value="Genomic_DNA"/>
</dbReference>
<dbReference type="Proteomes" id="UP000030649">
    <property type="component" value="Unassembled WGS sequence"/>
</dbReference>
<dbReference type="HOGENOM" id="CLU_1773152_0_0_2"/>
<proteinExistence type="predicted"/>
<name>U1N3T4_9EURY</name>
<evidence type="ECO:0000313" key="2">
    <source>
        <dbReference type="Proteomes" id="UP000030649"/>
    </source>
</evidence>
<sequence length="146" mass="15858">MILSVEGLQLHSPQPSHESELTRVKSFFAVSWTVVETPHDLIVGLLLPNAGPYAVWGSSPDGIGVYRGSHPPLITLAGRPYRALGIGTLRSRTNNVTSSTRNVSNAVSLIVVGNLIFVSKAERVTGRSSCTECGFRYKRWSDCNDC</sequence>
<accession>U1N3T4</accession>
<dbReference type="AlphaFoldDB" id="U1N3T4"/>
<organism evidence="1 2">
    <name type="scientific">Haloquadratum walsbyi J07HQW1</name>
    <dbReference type="NCBI Taxonomy" id="1238424"/>
    <lineage>
        <taxon>Archaea</taxon>
        <taxon>Methanobacteriati</taxon>
        <taxon>Methanobacteriota</taxon>
        <taxon>Stenosarchaea group</taxon>
        <taxon>Halobacteria</taxon>
        <taxon>Halobacteriales</taxon>
        <taxon>Haloferacaceae</taxon>
        <taxon>Haloquadratum</taxon>
    </lineage>
</organism>